<dbReference type="GO" id="GO:0016020">
    <property type="term" value="C:membrane"/>
    <property type="evidence" value="ECO:0007669"/>
    <property type="project" value="UniProtKB-SubCell"/>
</dbReference>
<dbReference type="GO" id="GO:0006508">
    <property type="term" value="P:proteolysis"/>
    <property type="evidence" value="ECO:0007669"/>
    <property type="project" value="UniProtKB-KW"/>
</dbReference>
<organism evidence="8 9">
    <name type="scientific">Erythroxylum novogranatense</name>
    <dbReference type="NCBI Taxonomy" id="1862640"/>
    <lineage>
        <taxon>Eukaryota</taxon>
        <taxon>Viridiplantae</taxon>
        <taxon>Streptophyta</taxon>
        <taxon>Embryophyta</taxon>
        <taxon>Tracheophyta</taxon>
        <taxon>Spermatophyta</taxon>
        <taxon>Magnoliopsida</taxon>
        <taxon>eudicotyledons</taxon>
        <taxon>Gunneridae</taxon>
        <taxon>Pentapetalae</taxon>
        <taxon>rosids</taxon>
        <taxon>fabids</taxon>
        <taxon>Malpighiales</taxon>
        <taxon>Erythroxylaceae</taxon>
        <taxon>Erythroxylum</taxon>
    </lineage>
</organism>
<evidence type="ECO:0000256" key="3">
    <source>
        <dbReference type="ARBA" id="ARBA00022692"/>
    </source>
</evidence>
<dbReference type="InterPro" id="IPR022764">
    <property type="entry name" value="Peptidase_S54_rhomboid_dom"/>
</dbReference>
<comment type="catalytic activity">
    <reaction evidence="6">
        <text>Cleaves type-1 transmembrane domains using a catalytic dyad composed of serine and histidine that are contributed by different transmembrane domains.</text>
        <dbReference type="EC" id="3.4.21.105"/>
    </reaction>
</comment>
<dbReference type="PANTHER" id="PTHR22936">
    <property type="entry name" value="RHOMBOID-RELATED"/>
    <property type="match status" value="1"/>
</dbReference>
<dbReference type="PANTHER" id="PTHR22936:SF75">
    <property type="entry name" value="RHOMBOID-LIKE PROTEIN 8"/>
    <property type="match status" value="1"/>
</dbReference>
<dbReference type="InterPro" id="IPR035952">
    <property type="entry name" value="Rhomboid-like_sf"/>
</dbReference>
<reference evidence="8 9" key="1">
    <citation type="submission" date="2021-09" db="EMBL/GenBank/DDBJ databases">
        <title>Genomic insights and catalytic innovation underlie evolution of tropane alkaloids biosynthesis.</title>
        <authorList>
            <person name="Wang Y.-J."/>
            <person name="Tian T."/>
            <person name="Huang J.-P."/>
            <person name="Huang S.-X."/>
        </authorList>
    </citation>
    <scope>NUCLEOTIDE SEQUENCE [LARGE SCALE GENOMIC DNA]</scope>
    <source>
        <strain evidence="8">KIB-2018</strain>
        <tissue evidence="8">Leaf</tissue>
    </source>
</reference>
<evidence type="ECO:0000256" key="6">
    <source>
        <dbReference type="RuleBase" id="RU362115"/>
    </source>
</evidence>
<feature type="transmembrane region" description="Helical" evidence="6">
    <location>
        <begin position="47"/>
        <end position="67"/>
    </location>
</feature>
<comment type="subcellular location">
    <subcellularLocation>
        <location evidence="1 6">Membrane</location>
        <topology evidence="1 6">Multi-pass membrane protein</topology>
    </subcellularLocation>
</comment>
<accession>A0AAV8T9I3</accession>
<sequence length="383" mass="42688">MEVVETPVVIKPTQDSIPSFSLDLIGDDDHRTTPFFKSRSRRRRRDTWIISIFVIVHLIAFIATMIVNDCPFYSHGHCSVKSLARLSFQPLSENPLLGPSASTLDKMGALRRTLLVDHHQTWRLLRAPWLHAGFIQLIINLTGILLFGIYLEQEFGPLRIGIIYVVSAFFGTLVSALVIRDSPTVAASGAFSGLLGATLSSLLRNWNLYNNQTAALLTLLFVAVFDFMLGLLPYIDNYANIGGFISGLLLGFSLLFTPELKQVTKNKTGIHDYGERISSKLKQNLDRPVLRTVSFLLFTLLLVGFLVPVLQGANVGQYCNWCGYIDCIPSKRWSCNDVTSSCEIIMNSAELTLTCAINGKFKNFPFTNISEARTRDLCTLICP</sequence>
<feature type="transmembrane region" description="Helical" evidence="6">
    <location>
        <begin position="215"/>
        <end position="235"/>
    </location>
</feature>
<evidence type="ECO:0000313" key="9">
    <source>
        <dbReference type="Proteomes" id="UP001159364"/>
    </source>
</evidence>
<keyword evidence="5 6" id="KW-0472">Membrane</keyword>
<gene>
    <name evidence="8" type="ORF">K2173_022977</name>
</gene>
<evidence type="ECO:0000256" key="5">
    <source>
        <dbReference type="ARBA" id="ARBA00023136"/>
    </source>
</evidence>
<dbReference type="SUPFAM" id="SSF144091">
    <property type="entry name" value="Rhomboid-like"/>
    <property type="match status" value="1"/>
</dbReference>
<feature type="transmembrane region" description="Helical" evidence="6">
    <location>
        <begin position="158"/>
        <end position="179"/>
    </location>
</feature>
<protein>
    <recommendedName>
        <fullName evidence="6">RHOMBOID-like protein</fullName>
        <ecNumber evidence="6">3.4.21.105</ecNumber>
    </recommendedName>
</protein>
<dbReference type="GO" id="GO:0004252">
    <property type="term" value="F:serine-type endopeptidase activity"/>
    <property type="evidence" value="ECO:0007669"/>
    <property type="project" value="InterPro"/>
</dbReference>
<feature type="transmembrane region" description="Helical" evidence="6">
    <location>
        <begin position="185"/>
        <end position="203"/>
    </location>
</feature>
<comment type="similarity">
    <text evidence="2 6">Belongs to the peptidase S54 family.</text>
</comment>
<feature type="domain" description="Peptidase S54 rhomboid" evidence="7">
    <location>
        <begin position="119"/>
        <end position="254"/>
    </location>
</feature>
<name>A0AAV8T9I3_9ROSI</name>
<keyword evidence="6" id="KW-0645">Protease</keyword>
<keyword evidence="6" id="KW-0720">Serine protease</keyword>
<dbReference type="EMBL" id="JAIWQS010000006">
    <property type="protein sequence ID" value="KAJ8762848.1"/>
    <property type="molecule type" value="Genomic_DNA"/>
</dbReference>
<evidence type="ECO:0000256" key="1">
    <source>
        <dbReference type="ARBA" id="ARBA00004141"/>
    </source>
</evidence>
<comment type="function">
    <text evidence="6">Serine protease involved in intramembrane proteolysis.</text>
</comment>
<dbReference type="Pfam" id="PF01694">
    <property type="entry name" value="Rhomboid"/>
    <property type="match status" value="1"/>
</dbReference>
<dbReference type="Proteomes" id="UP001159364">
    <property type="component" value="Linkage Group LG06"/>
</dbReference>
<evidence type="ECO:0000256" key="2">
    <source>
        <dbReference type="ARBA" id="ARBA00009045"/>
    </source>
</evidence>
<comment type="caution">
    <text evidence="8">The sequence shown here is derived from an EMBL/GenBank/DDBJ whole genome shotgun (WGS) entry which is preliminary data.</text>
</comment>
<feature type="transmembrane region" description="Helical" evidence="6">
    <location>
        <begin position="129"/>
        <end position="151"/>
    </location>
</feature>
<evidence type="ECO:0000313" key="8">
    <source>
        <dbReference type="EMBL" id="KAJ8762848.1"/>
    </source>
</evidence>
<keyword evidence="6" id="KW-0378">Hydrolase</keyword>
<keyword evidence="3 6" id="KW-0812">Transmembrane</keyword>
<feature type="transmembrane region" description="Helical" evidence="6">
    <location>
        <begin position="241"/>
        <end position="257"/>
    </location>
</feature>
<keyword evidence="9" id="KW-1185">Reference proteome</keyword>
<feature type="transmembrane region" description="Helical" evidence="6">
    <location>
        <begin position="289"/>
        <end position="310"/>
    </location>
</feature>
<dbReference type="EC" id="3.4.21.105" evidence="6"/>
<evidence type="ECO:0000256" key="4">
    <source>
        <dbReference type="ARBA" id="ARBA00022989"/>
    </source>
</evidence>
<evidence type="ECO:0000259" key="7">
    <source>
        <dbReference type="Pfam" id="PF01694"/>
    </source>
</evidence>
<keyword evidence="4 6" id="KW-1133">Transmembrane helix</keyword>
<dbReference type="Gene3D" id="1.20.1540.10">
    <property type="entry name" value="Rhomboid-like"/>
    <property type="match status" value="1"/>
</dbReference>
<dbReference type="InterPro" id="IPR002610">
    <property type="entry name" value="Peptidase_S54_rhomboid-like"/>
</dbReference>
<dbReference type="AlphaFoldDB" id="A0AAV8T9I3"/>
<proteinExistence type="inferred from homology"/>